<dbReference type="InterPro" id="IPR001296">
    <property type="entry name" value="Glyco_trans_1"/>
</dbReference>
<name>A0ABT7X1T4_9BACE</name>
<dbReference type="GO" id="GO:0016757">
    <property type="term" value="F:glycosyltransferase activity"/>
    <property type="evidence" value="ECO:0007669"/>
    <property type="project" value="UniProtKB-KW"/>
</dbReference>
<keyword evidence="3" id="KW-1185">Reference proteome</keyword>
<dbReference type="RefSeq" id="WP_301638863.1">
    <property type="nucleotide sequence ID" value="NZ_JAUEII010000002.1"/>
</dbReference>
<dbReference type="Gene3D" id="3.40.50.2000">
    <property type="entry name" value="Glycogen Phosphorylase B"/>
    <property type="match status" value="1"/>
</dbReference>
<dbReference type="EMBL" id="JAUEII010000002">
    <property type="protein sequence ID" value="MDN0047999.1"/>
    <property type="molecule type" value="Genomic_DNA"/>
</dbReference>
<sequence>MEHILLSHPTGNANVRAWTETIDQHGLLESFHTSIACFRGSPLYHISVGPLKDFRRREFDKNLQGKTYTYPWKELGRMVSTKLGWQGLTKHESGMFCVDAVYHYVDICAARYIRDKHAQMDAVYAYEDGALRTFQEAKRYGKTCFYELPIGYWRAMRELLEEERQKNPAWAMTLGGFQDSDTKLTRKNQELALADRIFVASSFTKRTLQWFPERLSDVVVVPYGFPPVNRERIYQPWKGRKIKLLFVGGLSQRKGISYLFEAVDGLEQAVELTVVGSGAINACPALQKALAKVHYIPSLPHSEVLKLMAEHDLLLFPSLFEGFGLVVTEAMSQGTPVVTTDRTCGPDVITHGKDGWIFPAGTSEPIKELLERLIAQPDMLQQVGEAARQTATARPWKRYGDEMLSWIL</sequence>
<dbReference type="CDD" id="cd03801">
    <property type="entry name" value="GT4_PimA-like"/>
    <property type="match status" value="1"/>
</dbReference>
<comment type="caution">
    <text evidence="2">The sequence shown here is derived from an EMBL/GenBank/DDBJ whole genome shotgun (WGS) entry which is preliminary data.</text>
</comment>
<reference evidence="2" key="1">
    <citation type="submission" date="2023-06" db="EMBL/GenBank/DDBJ databases">
        <authorList>
            <person name="Zeman M."/>
            <person name="Kubasova T."/>
            <person name="Jahodarova E."/>
            <person name="Nykrynova M."/>
            <person name="Rychlik I."/>
        </authorList>
    </citation>
    <scope>NUCLEOTIDE SEQUENCE</scope>
    <source>
        <strain evidence="2">84_SSukc20</strain>
    </source>
</reference>
<gene>
    <name evidence="2" type="ORF">QVO10_01130</name>
</gene>
<dbReference type="InterPro" id="IPR050194">
    <property type="entry name" value="Glycosyltransferase_grp1"/>
</dbReference>
<protein>
    <submittedName>
        <fullName evidence="2">Glycosyltransferase family 4 protein</fullName>
        <ecNumber evidence="2">2.4.-.-</ecNumber>
    </submittedName>
</protein>
<dbReference type="PANTHER" id="PTHR45947">
    <property type="entry name" value="SULFOQUINOVOSYL TRANSFERASE SQD2"/>
    <property type="match status" value="1"/>
</dbReference>
<keyword evidence="2" id="KW-0328">Glycosyltransferase</keyword>
<evidence type="ECO:0000313" key="3">
    <source>
        <dbReference type="Proteomes" id="UP001167871"/>
    </source>
</evidence>
<dbReference type="PANTHER" id="PTHR45947:SF3">
    <property type="entry name" value="SULFOQUINOVOSYL TRANSFERASE SQD2"/>
    <property type="match status" value="1"/>
</dbReference>
<dbReference type="SUPFAM" id="SSF53756">
    <property type="entry name" value="UDP-Glycosyltransferase/glycogen phosphorylase"/>
    <property type="match status" value="1"/>
</dbReference>
<dbReference type="Pfam" id="PF00534">
    <property type="entry name" value="Glycos_transf_1"/>
    <property type="match status" value="1"/>
</dbReference>
<organism evidence="2 3">
    <name type="scientific">Bacteroides gallinaceum</name>
    <dbReference type="NCBI Taxonomy" id="1462571"/>
    <lineage>
        <taxon>Bacteria</taxon>
        <taxon>Pseudomonadati</taxon>
        <taxon>Bacteroidota</taxon>
        <taxon>Bacteroidia</taxon>
        <taxon>Bacteroidales</taxon>
        <taxon>Bacteroidaceae</taxon>
        <taxon>Bacteroides</taxon>
    </lineage>
</organism>
<proteinExistence type="predicted"/>
<feature type="domain" description="Glycosyl transferase family 1" evidence="1">
    <location>
        <begin position="235"/>
        <end position="389"/>
    </location>
</feature>
<evidence type="ECO:0000313" key="2">
    <source>
        <dbReference type="EMBL" id="MDN0047999.1"/>
    </source>
</evidence>
<keyword evidence="2" id="KW-0808">Transferase</keyword>
<evidence type="ECO:0000259" key="1">
    <source>
        <dbReference type="Pfam" id="PF00534"/>
    </source>
</evidence>
<dbReference type="Proteomes" id="UP001167871">
    <property type="component" value="Unassembled WGS sequence"/>
</dbReference>
<accession>A0ABT7X1T4</accession>
<reference evidence="2" key="2">
    <citation type="submission" date="2024-05" db="EMBL/GenBank/DDBJ databases">
        <title>Identification and characterization of horizontal gene transfer across gut microbiota members of farm animals based on homology search.</title>
        <authorList>
            <person name="Schwarzerova J."/>
            <person name="Nykrynova M."/>
            <person name="Jureckova K."/>
            <person name="Cejkova D."/>
            <person name="Rychlik I."/>
        </authorList>
    </citation>
    <scope>NUCLEOTIDE SEQUENCE</scope>
    <source>
        <strain evidence="2">84_SSukc20</strain>
    </source>
</reference>
<dbReference type="EC" id="2.4.-.-" evidence="2"/>